<organism evidence="1 2">
    <name type="scientific">Leucobacter komagatae</name>
    <dbReference type="NCBI Taxonomy" id="55969"/>
    <lineage>
        <taxon>Bacteria</taxon>
        <taxon>Bacillati</taxon>
        <taxon>Actinomycetota</taxon>
        <taxon>Actinomycetes</taxon>
        <taxon>Micrococcales</taxon>
        <taxon>Microbacteriaceae</taxon>
        <taxon>Leucobacter</taxon>
    </lineage>
</organism>
<sequence length="70" mass="7648">MSDDGVEVPDDLEIRVGDGTGNEQYRMCQECGRDCVPEPFDAGTGDGIRVAFSCPEHGLHAVVDPFEHLR</sequence>
<accession>A0A0D0IW88</accession>
<name>A0A0D0IW88_9MICO</name>
<dbReference type="EMBL" id="JXSQ01000001">
    <property type="protein sequence ID" value="KIP53823.1"/>
    <property type="molecule type" value="Genomic_DNA"/>
</dbReference>
<evidence type="ECO:0000313" key="2">
    <source>
        <dbReference type="Proteomes" id="UP000032120"/>
    </source>
</evidence>
<keyword evidence="2" id="KW-1185">Reference proteome</keyword>
<comment type="caution">
    <text evidence="1">The sequence shown here is derived from an EMBL/GenBank/DDBJ whole genome shotgun (WGS) entry which is preliminary data.</text>
</comment>
<dbReference type="RefSeq" id="WP_042542573.1">
    <property type="nucleotide sequence ID" value="NZ_JXSQ01000001.1"/>
</dbReference>
<evidence type="ECO:0000313" key="1">
    <source>
        <dbReference type="EMBL" id="KIP53823.1"/>
    </source>
</evidence>
<gene>
    <name evidence="1" type="ORF">SD72_01180</name>
</gene>
<reference evidence="1 2" key="1">
    <citation type="submission" date="2015-01" db="EMBL/GenBank/DDBJ databases">
        <title>Draft genome sequence of Leucobacter komagatae strain VKM ST2845.</title>
        <authorList>
            <person name="Karlyshev A.V."/>
            <person name="Kudryashova E.B."/>
        </authorList>
    </citation>
    <scope>NUCLEOTIDE SEQUENCE [LARGE SCALE GENOMIC DNA]</scope>
    <source>
        <strain evidence="1 2">VKM ST2845</strain>
    </source>
</reference>
<dbReference type="AlphaFoldDB" id="A0A0D0IW88"/>
<proteinExistence type="predicted"/>
<dbReference type="OrthoDB" id="5076396at2"/>
<protein>
    <submittedName>
        <fullName evidence="1">Uncharacterized protein</fullName>
    </submittedName>
</protein>
<dbReference type="Proteomes" id="UP000032120">
    <property type="component" value="Unassembled WGS sequence"/>
</dbReference>